<reference evidence="1 2" key="1">
    <citation type="submission" date="2016-07" db="EMBL/GenBank/DDBJ databases">
        <title>Whole-genome of two Shewanella species isolated from a digestive organ of sea cucumber Apostichopus japonicus Selenka 1867.</title>
        <authorList>
            <person name="Hong H.-H."/>
            <person name="Choi H."/>
            <person name="Cheon S."/>
            <person name="Oh J.-S."/>
            <person name="Lee H.-G."/>
            <person name="Park C."/>
        </authorList>
    </citation>
    <scope>NUCLEOTIDE SEQUENCE [LARGE SCALE GENOMIC DNA]</scope>
    <source>
        <strain evidence="1 2">CSB03KR</strain>
    </source>
</reference>
<dbReference type="EMBL" id="MCBT01000046">
    <property type="protein sequence ID" value="OEG72763.1"/>
    <property type="molecule type" value="Genomic_DNA"/>
</dbReference>
<name>A0A1E5IS35_SHECO</name>
<proteinExistence type="predicted"/>
<dbReference type="Proteomes" id="UP000095230">
    <property type="component" value="Unassembled WGS sequence"/>
</dbReference>
<accession>A0A1E5IS35</accession>
<evidence type="ECO:0000313" key="2">
    <source>
        <dbReference type="Proteomes" id="UP000095230"/>
    </source>
</evidence>
<evidence type="ECO:0000313" key="1">
    <source>
        <dbReference type="EMBL" id="OEG72763.1"/>
    </source>
</evidence>
<gene>
    <name evidence="1" type="ORF">BEL05_10845</name>
</gene>
<dbReference type="STRING" id="23.BEL05_10845"/>
<protein>
    <submittedName>
        <fullName evidence="1">Uncharacterized protein</fullName>
    </submittedName>
</protein>
<comment type="caution">
    <text evidence="1">The sequence shown here is derived from an EMBL/GenBank/DDBJ whole genome shotgun (WGS) entry which is preliminary data.</text>
</comment>
<sequence>MNDLNVVMVATTFAITFDSRFDVIDRLMGANIANKWFCGEIVDRKLDGLWGNKFEVSLSMSIANLDNP</sequence>
<dbReference type="AlphaFoldDB" id="A0A1E5IS35"/>
<organism evidence="1 2">
    <name type="scientific">Shewanella colwelliana</name>
    <name type="common">Alteromonas colwelliana</name>
    <dbReference type="NCBI Taxonomy" id="23"/>
    <lineage>
        <taxon>Bacteria</taxon>
        <taxon>Pseudomonadati</taxon>
        <taxon>Pseudomonadota</taxon>
        <taxon>Gammaproteobacteria</taxon>
        <taxon>Alteromonadales</taxon>
        <taxon>Shewanellaceae</taxon>
        <taxon>Shewanella</taxon>
    </lineage>
</organism>